<comment type="similarity">
    <text evidence="1">Belongs to the CoA-transferase III family.</text>
</comment>
<dbReference type="InterPro" id="IPR044855">
    <property type="entry name" value="CoA-Trfase_III_dom3_sf"/>
</dbReference>
<dbReference type="GO" id="GO:0047369">
    <property type="term" value="F:succinate-hydroxymethylglutarate CoA-transferase activity"/>
    <property type="evidence" value="ECO:0007669"/>
    <property type="project" value="TreeGrafter"/>
</dbReference>
<dbReference type="EMBL" id="JAQHRD010000002">
    <property type="protein sequence ID" value="KAJ6445086.1"/>
    <property type="molecule type" value="Genomic_DNA"/>
</dbReference>
<evidence type="ECO:0000313" key="3">
    <source>
        <dbReference type="EMBL" id="KAJ6445086.1"/>
    </source>
</evidence>
<dbReference type="InterPro" id="IPR050483">
    <property type="entry name" value="CoA-transferase_III_domain"/>
</dbReference>
<name>A0AB34G2J5_9HYPO</name>
<dbReference type="Gene3D" id="3.40.50.10540">
    <property type="entry name" value="Crotonobetainyl-coa:carnitine coa-transferase, domain 1"/>
    <property type="match status" value="1"/>
</dbReference>
<dbReference type="SUPFAM" id="SSF51735">
    <property type="entry name" value="NAD(P)-binding Rossmann-fold domains"/>
    <property type="match status" value="1"/>
</dbReference>
<proteinExistence type="inferred from homology"/>
<dbReference type="PANTHER" id="PTHR48207">
    <property type="entry name" value="SUCCINATE--HYDROXYMETHYLGLUTARATE COA-TRANSFERASE"/>
    <property type="match status" value="1"/>
</dbReference>
<evidence type="ECO:0000256" key="1">
    <source>
        <dbReference type="ARBA" id="ARBA00008383"/>
    </source>
</evidence>
<dbReference type="Pfam" id="PF02515">
    <property type="entry name" value="CoA_transf_3"/>
    <property type="match status" value="1"/>
</dbReference>
<dbReference type="InterPro" id="IPR003673">
    <property type="entry name" value="CoA-Trfase_fam_III"/>
</dbReference>
<sequence length="611" mass="66491">MALGYLPLRAGGPFCTQILADYGADVIKIEQRSIGVGDAILKREWASTYRLVEQDDTRSWRTDGEHELWKAGNKELSAYFSTINRNKRSVTLDLKSGRGQQVLLELVKRADVVIDNFIPGKLDELNIGYDRLRQVNPTVIHASISGYGQTGPYAKRAGYDVIAAAEGGLLHITGEPSGRPMKPGVGLTDMCTGLYTHGAILAALHSRNVTGKGQQVDTSLFETQVSLLANVAMSWLNCGQEARRWGTAHPSIVPYDCFRTSDSWFVVGAVNDRQFRKLCALLGRAELGDDERFLDNDGRVRNRGKLNKILDELFSERSTDEWMAVFEGSGMPYGPINTMKKVFEHPQTMARGMVETVGDESAVSGEVKVLGSTGFVATELIRQAISHKRVTSVVALGRRETPVPANVADGADASKLKSVVCNDFENYSDDVKKELSGADGCIWTIGVTPSKLKEMSFEQATKVSREYAVNCIKTMSGQLRGAASTPLRFIYMSGSGAVRDPAEKPWILGDFCVMRGDAESRIIEYGKRSDGSVESGVAKPGLIDAPGKMGMVKQFVVGIGRAFIGLPLIDVRVISAALLDQAVNGLEKDTLLNEDLIRIGQRALDSGKAQG</sequence>
<comment type="caution">
    <text evidence="3">The sequence shown here is derived from an EMBL/GenBank/DDBJ whole genome shotgun (WGS) entry which is preliminary data.</text>
</comment>
<accession>A0AB34G2J5</accession>
<dbReference type="PANTHER" id="PTHR48207:SF3">
    <property type="entry name" value="SUCCINATE--HYDROXYMETHYLGLUTARATE COA-TRANSFERASE"/>
    <property type="match status" value="1"/>
</dbReference>
<gene>
    <name evidence="3" type="primary">SUGCT</name>
    <name evidence="3" type="ORF">O9K51_03488</name>
</gene>
<keyword evidence="2" id="KW-0808">Transferase</keyword>
<dbReference type="AlphaFoldDB" id="A0AB34G2J5"/>
<keyword evidence="4" id="KW-1185">Reference proteome</keyword>
<dbReference type="Proteomes" id="UP001163105">
    <property type="component" value="Unassembled WGS sequence"/>
</dbReference>
<dbReference type="InterPro" id="IPR036291">
    <property type="entry name" value="NAD(P)-bd_dom_sf"/>
</dbReference>
<dbReference type="InterPro" id="IPR023606">
    <property type="entry name" value="CoA-Trfase_III_dom_1_sf"/>
</dbReference>
<reference evidence="3" key="1">
    <citation type="submission" date="2023-01" db="EMBL/GenBank/DDBJ databases">
        <title>The growth and conidiation of Purpureocillium lavendulum are regulated by nitrogen source and histone H3K14 acetylation.</title>
        <authorList>
            <person name="Tang P."/>
            <person name="Han J."/>
            <person name="Zhang C."/>
            <person name="Tang P."/>
            <person name="Qi F."/>
            <person name="Zhang K."/>
            <person name="Liang L."/>
        </authorList>
    </citation>
    <scope>NUCLEOTIDE SEQUENCE</scope>
    <source>
        <strain evidence="3">YMF1.00683</strain>
    </source>
</reference>
<evidence type="ECO:0000256" key="2">
    <source>
        <dbReference type="ARBA" id="ARBA00022679"/>
    </source>
</evidence>
<dbReference type="GO" id="GO:0005739">
    <property type="term" value="C:mitochondrion"/>
    <property type="evidence" value="ECO:0007669"/>
    <property type="project" value="TreeGrafter"/>
</dbReference>
<dbReference type="SUPFAM" id="SSF89796">
    <property type="entry name" value="CoA-transferase family III (CaiB/BaiF)"/>
    <property type="match status" value="1"/>
</dbReference>
<protein>
    <submittedName>
        <fullName evidence="3">CoA-transferase family III</fullName>
    </submittedName>
</protein>
<evidence type="ECO:0000313" key="4">
    <source>
        <dbReference type="Proteomes" id="UP001163105"/>
    </source>
</evidence>
<organism evidence="3 4">
    <name type="scientific">Purpureocillium lavendulum</name>
    <dbReference type="NCBI Taxonomy" id="1247861"/>
    <lineage>
        <taxon>Eukaryota</taxon>
        <taxon>Fungi</taxon>
        <taxon>Dikarya</taxon>
        <taxon>Ascomycota</taxon>
        <taxon>Pezizomycotina</taxon>
        <taxon>Sordariomycetes</taxon>
        <taxon>Hypocreomycetidae</taxon>
        <taxon>Hypocreales</taxon>
        <taxon>Ophiocordycipitaceae</taxon>
        <taxon>Purpureocillium</taxon>
    </lineage>
</organism>
<dbReference type="Gene3D" id="3.30.1540.10">
    <property type="entry name" value="formyl-coa transferase, domain 3"/>
    <property type="match status" value="1"/>
</dbReference>
<dbReference type="Gene3D" id="3.40.50.720">
    <property type="entry name" value="NAD(P)-binding Rossmann-like Domain"/>
    <property type="match status" value="1"/>
</dbReference>